<dbReference type="AlphaFoldDB" id="A0A1H7S1S8"/>
<dbReference type="OrthoDB" id="5111283at2"/>
<protein>
    <submittedName>
        <fullName evidence="4">FHA domain-containing protein</fullName>
    </submittedName>
</protein>
<accession>A0A1H7S1S8</accession>
<dbReference type="CDD" id="cd00060">
    <property type="entry name" value="FHA"/>
    <property type="match status" value="1"/>
</dbReference>
<dbReference type="InterPro" id="IPR008984">
    <property type="entry name" value="SMAD_FHA_dom_sf"/>
</dbReference>
<dbReference type="Proteomes" id="UP000183015">
    <property type="component" value="Unassembled WGS sequence"/>
</dbReference>
<evidence type="ECO:0000313" key="4">
    <source>
        <dbReference type="EMBL" id="SEL66492.1"/>
    </source>
</evidence>
<dbReference type="Gene3D" id="2.60.200.20">
    <property type="match status" value="1"/>
</dbReference>
<reference evidence="5" key="1">
    <citation type="submission" date="2016-10" db="EMBL/GenBank/DDBJ databases">
        <authorList>
            <person name="Varghese N."/>
        </authorList>
    </citation>
    <scope>NUCLEOTIDE SEQUENCE [LARGE SCALE GENOMIC DNA]</scope>
    <source>
        <strain evidence="5">DSM 45096 / BCRC 16803 / CGMCC 4.1857 / CIP 109030 / JCM 12277 / KCTC 19219 / NBRC 100920 / 33214</strain>
    </source>
</reference>
<dbReference type="InterPro" id="IPR000253">
    <property type="entry name" value="FHA_dom"/>
</dbReference>
<feature type="compositionally biased region" description="Pro residues" evidence="2">
    <location>
        <begin position="121"/>
        <end position="152"/>
    </location>
</feature>
<proteinExistence type="predicted"/>
<organism evidence="4 5">
    <name type="scientific">Streptacidiphilus jiangxiensis</name>
    <dbReference type="NCBI Taxonomy" id="235985"/>
    <lineage>
        <taxon>Bacteria</taxon>
        <taxon>Bacillati</taxon>
        <taxon>Actinomycetota</taxon>
        <taxon>Actinomycetes</taxon>
        <taxon>Kitasatosporales</taxon>
        <taxon>Streptomycetaceae</taxon>
        <taxon>Streptacidiphilus</taxon>
    </lineage>
</organism>
<dbReference type="Pfam" id="PF00498">
    <property type="entry name" value="FHA"/>
    <property type="match status" value="1"/>
</dbReference>
<dbReference type="STRING" id="235985.SAMN05414137_111104"/>
<keyword evidence="1" id="KW-0597">Phosphoprotein</keyword>
<evidence type="ECO:0000259" key="3">
    <source>
        <dbReference type="PROSITE" id="PS50006"/>
    </source>
</evidence>
<gene>
    <name evidence="4" type="ORF">SAMN05414137_111104</name>
</gene>
<evidence type="ECO:0000256" key="2">
    <source>
        <dbReference type="SAM" id="MobiDB-lite"/>
    </source>
</evidence>
<dbReference type="SUPFAM" id="SSF49879">
    <property type="entry name" value="SMAD/FHA domain"/>
    <property type="match status" value="1"/>
</dbReference>
<feature type="compositionally biased region" description="Pro residues" evidence="2">
    <location>
        <begin position="161"/>
        <end position="170"/>
    </location>
</feature>
<evidence type="ECO:0000313" key="5">
    <source>
        <dbReference type="Proteomes" id="UP000183015"/>
    </source>
</evidence>
<evidence type="ECO:0000256" key="1">
    <source>
        <dbReference type="ARBA" id="ARBA00022553"/>
    </source>
</evidence>
<feature type="compositionally biased region" description="Pro residues" evidence="2">
    <location>
        <begin position="85"/>
        <end position="95"/>
    </location>
</feature>
<dbReference type="RefSeq" id="WP_042449113.1">
    <property type="nucleotide sequence ID" value="NZ_BBPN01000015.1"/>
</dbReference>
<feature type="region of interest" description="Disordered" evidence="2">
    <location>
        <begin position="26"/>
        <end position="47"/>
    </location>
</feature>
<name>A0A1H7S1S8_STRJI</name>
<dbReference type="SMART" id="SM00240">
    <property type="entry name" value="FHA"/>
    <property type="match status" value="1"/>
</dbReference>
<dbReference type="PROSITE" id="PS50006">
    <property type="entry name" value="FHA_DOMAIN"/>
    <property type="match status" value="1"/>
</dbReference>
<dbReference type="PANTHER" id="PTHR23308">
    <property type="entry name" value="NUCLEAR INHIBITOR OF PROTEIN PHOSPHATASE-1"/>
    <property type="match status" value="1"/>
</dbReference>
<feature type="region of interest" description="Disordered" evidence="2">
    <location>
        <begin position="85"/>
        <end position="234"/>
    </location>
</feature>
<dbReference type="eggNOG" id="COG1716">
    <property type="taxonomic scope" value="Bacteria"/>
</dbReference>
<dbReference type="EMBL" id="FOAZ01000011">
    <property type="protein sequence ID" value="SEL66492.1"/>
    <property type="molecule type" value="Genomic_DNA"/>
</dbReference>
<dbReference type="InterPro" id="IPR050923">
    <property type="entry name" value="Cell_Proc_Reg/RNA_Proc"/>
</dbReference>
<keyword evidence="5" id="KW-1185">Reference proteome</keyword>
<feature type="domain" description="FHA" evidence="3">
    <location>
        <begin position="285"/>
        <end position="344"/>
    </location>
</feature>
<sequence>MPICQNGHTSQTTDYCDYCGTPMTGQPAPQPQPAGAGQPWQPTAPAPAGMTAGLPVCPICATPRTGQYCEECGYNWDLAPQGAPVPAPAPVPGPVPGAGSFPGPGQPYPGQPYPGQSYPGQPQPAPQPFPGQPYPGQPYPEQPQPAPQPFPVGGPVLGEPAPAPVAPPVSGPVTGGGGYDSYITGDTNGGNTEYVLAPPTPAGGAFPGSSSPGGGQDPFGPSSASVGQAPQGGAPAYQGTWIAVVTADRDYFQDMMSRSGPDAAGLYFPPYSPERRIPMTGQGQLRIGRRSSQRGTVPEIDLSIAPEDPGASHEHALLQEQPNGGWVVIDQNSTNGTTLNGAAEPLPKYTPVELKNGDRIHVGAWTTITVHCA</sequence>